<evidence type="ECO:0000313" key="6">
    <source>
        <dbReference type="Proteomes" id="UP000000845"/>
    </source>
</evidence>
<reference evidence="6" key="1">
    <citation type="submission" date="2009-09" db="EMBL/GenBank/DDBJ databases">
        <title>The complete chromosome of Sebaldella termitidis ATCC 33386.</title>
        <authorList>
            <consortium name="US DOE Joint Genome Institute (JGI-PGF)"/>
            <person name="Lucas S."/>
            <person name="Copeland A."/>
            <person name="Lapidus A."/>
            <person name="Glavina del Rio T."/>
            <person name="Dalin E."/>
            <person name="Tice H."/>
            <person name="Bruce D."/>
            <person name="Goodwin L."/>
            <person name="Pitluck S."/>
            <person name="Kyrpides N."/>
            <person name="Mavromatis K."/>
            <person name="Ivanova N."/>
            <person name="Mikhailova N."/>
            <person name="Sims D."/>
            <person name="Meincke L."/>
            <person name="Brettin T."/>
            <person name="Detter J.C."/>
            <person name="Han C."/>
            <person name="Larimer F."/>
            <person name="Land M."/>
            <person name="Hauser L."/>
            <person name="Markowitz V."/>
            <person name="Cheng J.F."/>
            <person name="Hugenholtz P."/>
            <person name="Woyke T."/>
            <person name="Wu D."/>
            <person name="Eisen J.A."/>
        </authorList>
    </citation>
    <scope>NUCLEOTIDE SEQUENCE [LARGE SCALE GENOMIC DNA]</scope>
    <source>
        <strain evidence="6">ATCC 33386 / NCTC 11300</strain>
    </source>
</reference>
<dbReference type="PROSITE" id="PS00502">
    <property type="entry name" value="POLYGALACTURONASE"/>
    <property type="match status" value="1"/>
</dbReference>
<dbReference type="Pfam" id="PF00295">
    <property type="entry name" value="Glyco_hydro_28"/>
    <property type="match status" value="1"/>
</dbReference>
<evidence type="ECO:0000256" key="3">
    <source>
        <dbReference type="ARBA" id="ARBA00023295"/>
    </source>
</evidence>
<evidence type="ECO:0000313" key="5">
    <source>
        <dbReference type="EMBL" id="ACZ07572.1"/>
    </source>
</evidence>
<dbReference type="InterPro" id="IPR011050">
    <property type="entry name" value="Pectin_lyase_fold/virulence"/>
</dbReference>
<reference evidence="5 6" key="2">
    <citation type="journal article" date="2010" name="Stand. Genomic Sci.">
        <title>Complete genome sequence of Sebaldella termitidis type strain (NCTC 11300).</title>
        <authorList>
            <person name="Harmon-Smith M."/>
            <person name="Celia L."/>
            <person name="Chertkov O."/>
            <person name="Lapidus A."/>
            <person name="Copeland A."/>
            <person name="Glavina Del Rio T."/>
            <person name="Nolan M."/>
            <person name="Lucas S."/>
            <person name="Tice H."/>
            <person name="Cheng J.F."/>
            <person name="Han C."/>
            <person name="Detter J.C."/>
            <person name="Bruce D."/>
            <person name="Goodwin L."/>
            <person name="Pitluck S."/>
            <person name="Pati A."/>
            <person name="Liolios K."/>
            <person name="Ivanova N."/>
            <person name="Mavromatis K."/>
            <person name="Mikhailova N."/>
            <person name="Chen A."/>
            <person name="Palaniappan K."/>
            <person name="Land M."/>
            <person name="Hauser L."/>
            <person name="Chang Y.J."/>
            <person name="Jeffries C.D."/>
            <person name="Brettin T."/>
            <person name="Goker M."/>
            <person name="Beck B."/>
            <person name="Bristow J."/>
            <person name="Eisen J.A."/>
            <person name="Markowitz V."/>
            <person name="Hugenholtz P."/>
            <person name="Kyrpides N.C."/>
            <person name="Klenk H.P."/>
            <person name="Chen F."/>
        </authorList>
    </citation>
    <scope>NUCLEOTIDE SEQUENCE [LARGE SCALE GENOMIC DNA]</scope>
    <source>
        <strain evidence="6">ATCC 33386 / NCTC 11300</strain>
    </source>
</reference>
<dbReference type="STRING" id="526218.Sterm_0700"/>
<dbReference type="SUPFAM" id="SSF51126">
    <property type="entry name" value="Pectin lyase-like"/>
    <property type="match status" value="1"/>
</dbReference>
<dbReference type="SMART" id="SM00710">
    <property type="entry name" value="PbH1"/>
    <property type="match status" value="4"/>
</dbReference>
<dbReference type="PANTHER" id="PTHR31339">
    <property type="entry name" value="PECTIN LYASE-RELATED"/>
    <property type="match status" value="1"/>
</dbReference>
<accession>D1APZ4</accession>
<dbReference type="InterPro" id="IPR000743">
    <property type="entry name" value="Glyco_hydro_28"/>
</dbReference>
<evidence type="ECO:0000256" key="1">
    <source>
        <dbReference type="ARBA" id="ARBA00008834"/>
    </source>
</evidence>
<dbReference type="GO" id="GO:0005975">
    <property type="term" value="P:carbohydrate metabolic process"/>
    <property type="evidence" value="ECO:0007669"/>
    <property type="project" value="InterPro"/>
</dbReference>
<keyword evidence="2 4" id="KW-0378">Hydrolase</keyword>
<protein>
    <submittedName>
        <fullName evidence="5">Glycoside hydrolase family 28</fullName>
    </submittedName>
</protein>
<keyword evidence="6" id="KW-1185">Reference proteome</keyword>
<dbReference type="InterPro" id="IPR012334">
    <property type="entry name" value="Pectin_lyas_fold"/>
</dbReference>
<dbReference type="Gene3D" id="2.160.20.10">
    <property type="entry name" value="Single-stranded right-handed beta-helix, Pectin lyase-like"/>
    <property type="match status" value="1"/>
</dbReference>
<dbReference type="HOGENOM" id="CLU_016031_8_3_0"/>
<dbReference type="eggNOG" id="COG5434">
    <property type="taxonomic scope" value="Bacteria"/>
</dbReference>
<gene>
    <name evidence="5" type="ordered locus">Sterm_0700</name>
</gene>
<comment type="similarity">
    <text evidence="1 4">Belongs to the glycosyl hydrolase 28 family.</text>
</comment>
<dbReference type="EMBL" id="CP001739">
    <property type="protein sequence ID" value="ACZ07572.1"/>
    <property type="molecule type" value="Genomic_DNA"/>
</dbReference>
<dbReference type="PANTHER" id="PTHR31339:SF9">
    <property type="entry name" value="PLASMIN AND FIBRONECTIN-BINDING PROTEIN A"/>
    <property type="match status" value="1"/>
</dbReference>
<dbReference type="GO" id="GO:0004650">
    <property type="term" value="F:polygalacturonase activity"/>
    <property type="evidence" value="ECO:0007669"/>
    <property type="project" value="InterPro"/>
</dbReference>
<dbReference type="RefSeq" id="WP_012860168.1">
    <property type="nucleotide sequence ID" value="NC_013517.1"/>
</dbReference>
<proteinExistence type="inferred from homology"/>
<sequence>MKIKLLCKTPKTITFQIINENCFYLDEETEIYVNGEKELVTSKNINTIYNLIPDKEYIIFVKNSEGESNKLKVKTEFAAFILDIREFGAVGDGKTVNTFAIQTAILSAPENSIIEIRDGNYLTGPVLLKSNITINIAGNARLTALKEREMYPILPASINKADRTFYLGSWEGEPAACFASLFTGVSVNNVNITGEGTIDGNSDRETWWKDAKIKRISWRPRTIFLTDCSNINIVGINIENSPSWTLHPVFSSNLGFFDMKIRNPKDSPNTDGIDPESCKNVSIIGVKFSVGDDCIAIKSGKGKIGREIGIPSENINIENCHMEFGHGGVVIGSEMSGGIKNVNIKNCLFENTDRGLRIKTRRGRGGIIDGIHAENIVMDKVLTPFVINEFYYCDSDGKTEYVWNKDKLEITEETPVIKNITFKNMVCKNSEVCAGFMYGLPERKIERVVLENLTIDFAEDPRRDIPAMMDFIDSQSRGGFYFNNIKDLEIKNLTVKNAEGEEIIRNNVE</sequence>
<dbReference type="KEGG" id="str:Sterm_0700"/>
<keyword evidence="3 4" id="KW-0326">Glycosidase</keyword>
<dbReference type="InterPro" id="IPR051801">
    <property type="entry name" value="GH28_Enzymes"/>
</dbReference>
<dbReference type="Proteomes" id="UP000000845">
    <property type="component" value="Chromosome"/>
</dbReference>
<evidence type="ECO:0000256" key="4">
    <source>
        <dbReference type="RuleBase" id="RU361169"/>
    </source>
</evidence>
<dbReference type="InterPro" id="IPR006626">
    <property type="entry name" value="PbH1"/>
</dbReference>
<name>D1APZ4_SEBTE</name>
<dbReference type="AlphaFoldDB" id="D1APZ4"/>
<dbReference type="CAZy" id="GH28">
    <property type="family name" value="Glycoside Hydrolase Family 28"/>
</dbReference>
<evidence type="ECO:0000256" key="2">
    <source>
        <dbReference type="ARBA" id="ARBA00022801"/>
    </source>
</evidence>
<organism evidence="5 6">
    <name type="scientific">Sebaldella termitidis (strain ATCC 33386 / NCTC 11300)</name>
    <dbReference type="NCBI Taxonomy" id="526218"/>
    <lineage>
        <taxon>Bacteria</taxon>
        <taxon>Fusobacteriati</taxon>
        <taxon>Fusobacteriota</taxon>
        <taxon>Fusobacteriia</taxon>
        <taxon>Fusobacteriales</taxon>
        <taxon>Leptotrichiaceae</taxon>
        <taxon>Sebaldella</taxon>
    </lineage>
</organism>